<sequence length="97" mass="10915">MTRQITTAGELTMFIAKHRIKTDWSNAEERGVDIRVCAGKRTPAQSVLLRKDGKLVAEVDIMLLLKFATPYSRTAKTRRERRGKATAYLTGGGYLEE</sequence>
<gene>
    <name evidence="1" type="ORF">LCGC14_0534230</name>
</gene>
<evidence type="ECO:0000313" key="1">
    <source>
        <dbReference type="EMBL" id="KKN60224.1"/>
    </source>
</evidence>
<dbReference type="EMBL" id="LAZR01000702">
    <property type="protein sequence ID" value="KKN60224.1"/>
    <property type="molecule type" value="Genomic_DNA"/>
</dbReference>
<protein>
    <submittedName>
        <fullName evidence="1">Uncharacterized protein</fullName>
    </submittedName>
</protein>
<organism evidence="1">
    <name type="scientific">marine sediment metagenome</name>
    <dbReference type="NCBI Taxonomy" id="412755"/>
    <lineage>
        <taxon>unclassified sequences</taxon>
        <taxon>metagenomes</taxon>
        <taxon>ecological metagenomes</taxon>
    </lineage>
</organism>
<name>A0A0F9RZD0_9ZZZZ</name>
<dbReference type="AlphaFoldDB" id="A0A0F9RZD0"/>
<comment type="caution">
    <text evidence="1">The sequence shown here is derived from an EMBL/GenBank/DDBJ whole genome shotgun (WGS) entry which is preliminary data.</text>
</comment>
<accession>A0A0F9RZD0</accession>
<reference evidence="1" key="1">
    <citation type="journal article" date="2015" name="Nature">
        <title>Complex archaea that bridge the gap between prokaryotes and eukaryotes.</title>
        <authorList>
            <person name="Spang A."/>
            <person name="Saw J.H."/>
            <person name="Jorgensen S.L."/>
            <person name="Zaremba-Niedzwiedzka K."/>
            <person name="Martijn J."/>
            <person name="Lind A.E."/>
            <person name="van Eijk R."/>
            <person name="Schleper C."/>
            <person name="Guy L."/>
            <person name="Ettema T.J."/>
        </authorList>
    </citation>
    <scope>NUCLEOTIDE SEQUENCE</scope>
</reference>
<proteinExistence type="predicted"/>